<reference evidence="3 4" key="1">
    <citation type="submission" date="2016-03" db="EMBL/GenBank/DDBJ databases">
        <title>Whole genome sequencing of Grifola frondosa 9006-11.</title>
        <authorList>
            <person name="Min B."/>
            <person name="Park H."/>
            <person name="Kim J.-G."/>
            <person name="Cho H."/>
            <person name="Oh Y.-L."/>
            <person name="Kong W.-S."/>
            <person name="Choi I.-G."/>
        </authorList>
    </citation>
    <scope>NUCLEOTIDE SEQUENCE [LARGE SCALE GENOMIC DNA]</scope>
    <source>
        <strain evidence="3 4">9006-11</strain>
    </source>
</reference>
<dbReference type="OMA" id="NPIPDHD"/>
<feature type="region of interest" description="Disordered" evidence="1">
    <location>
        <begin position="1"/>
        <end position="157"/>
    </location>
</feature>
<dbReference type="AlphaFoldDB" id="A0A1C7MSE0"/>
<name>A0A1C7MSE0_GRIFR</name>
<proteinExistence type="predicted"/>
<keyword evidence="2" id="KW-0812">Transmembrane</keyword>
<accession>A0A1C7MSE0</accession>
<feature type="compositionally biased region" description="Polar residues" evidence="1">
    <location>
        <begin position="143"/>
        <end position="156"/>
    </location>
</feature>
<feature type="region of interest" description="Disordered" evidence="1">
    <location>
        <begin position="222"/>
        <end position="335"/>
    </location>
</feature>
<feature type="compositionally biased region" description="Polar residues" evidence="1">
    <location>
        <begin position="310"/>
        <end position="320"/>
    </location>
</feature>
<gene>
    <name evidence="3" type="ORF">A0H81_01241</name>
</gene>
<evidence type="ECO:0000313" key="3">
    <source>
        <dbReference type="EMBL" id="OBZ79349.1"/>
    </source>
</evidence>
<sequence length="353" mass="34743">MKKRSPLLGLGDSNGGVVGAAGDPPSGSSTTDTGASTTTGTGAAAGSDTTSNTAVATSAASATGATSALSTTTDTSVTSAATSTSASDTTTSTSASSTGTSTSTSTSTSSSSSSSSTSLTSTSTSASTTGAPTPTATPSGDSNTNTDTQASVSKSPNAVDVTATVTTSASPTASAASSSALSSSKITHTTLTVIIVIASSIGAIALGWTLFRKWKLRPSSNFDDRMQPIDWQPSGPDDNGLPSHRRASVASHGSFHSGNGHSDGGYGATSNHGHGPALNPIPDHDFTAGAATLAPVGGYADLTRGPSPGPQMQESLSRGPSMTRPGYENYGVPLHHQGGYDAYDYNGTAAVRY</sequence>
<comment type="caution">
    <text evidence="3">The sequence shown here is derived from an EMBL/GenBank/DDBJ whole genome shotgun (WGS) entry which is preliminary data.</text>
</comment>
<feature type="compositionally biased region" description="Low complexity" evidence="1">
    <location>
        <begin position="251"/>
        <end position="260"/>
    </location>
</feature>
<keyword evidence="4" id="KW-1185">Reference proteome</keyword>
<protein>
    <submittedName>
        <fullName evidence="3">Uncharacterized protein</fullName>
    </submittedName>
</protein>
<evidence type="ECO:0000256" key="2">
    <source>
        <dbReference type="SAM" id="Phobius"/>
    </source>
</evidence>
<dbReference type="Proteomes" id="UP000092993">
    <property type="component" value="Unassembled WGS sequence"/>
</dbReference>
<dbReference type="EMBL" id="LUGG01000001">
    <property type="protein sequence ID" value="OBZ79349.1"/>
    <property type="molecule type" value="Genomic_DNA"/>
</dbReference>
<evidence type="ECO:0000256" key="1">
    <source>
        <dbReference type="SAM" id="MobiDB-lite"/>
    </source>
</evidence>
<dbReference type="OrthoDB" id="3261505at2759"/>
<organism evidence="3 4">
    <name type="scientific">Grifola frondosa</name>
    <name type="common">Maitake</name>
    <name type="synonym">Polyporus frondosus</name>
    <dbReference type="NCBI Taxonomy" id="5627"/>
    <lineage>
        <taxon>Eukaryota</taxon>
        <taxon>Fungi</taxon>
        <taxon>Dikarya</taxon>
        <taxon>Basidiomycota</taxon>
        <taxon>Agaricomycotina</taxon>
        <taxon>Agaricomycetes</taxon>
        <taxon>Polyporales</taxon>
        <taxon>Grifolaceae</taxon>
        <taxon>Grifola</taxon>
    </lineage>
</organism>
<dbReference type="STRING" id="5627.A0A1C7MSE0"/>
<feature type="compositionally biased region" description="Low complexity" evidence="1">
    <location>
        <begin position="26"/>
        <end position="142"/>
    </location>
</feature>
<feature type="transmembrane region" description="Helical" evidence="2">
    <location>
        <begin position="191"/>
        <end position="211"/>
    </location>
</feature>
<keyword evidence="2" id="KW-0472">Membrane</keyword>
<keyword evidence="2" id="KW-1133">Transmembrane helix</keyword>
<evidence type="ECO:0000313" key="4">
    <source>
        <dbReference type="Proteomes" id="UP000092993"/>
    </source>
</evidence>